<name>A0A3Q3F0T0_KRYMA</name>
<accession>A0A3Q3F0T0</accession>
<dbReference type="InterPro" id="IPR036116">
    <property type="entry name" value="FN3_sf"/>
</dbReference>
<dbReference type="Pfam" id="PF00041">
    <property type="entry name" value="fn3"/>
    <property type="match status" value="1"/>
</dbReference>
<dbReference type="GeneTree" id="ENSGT00980000198596"/>
<reference evidence="2" key="2">
    <citation type="submission" date="2025-09" db="UniProtKB">
        <authorList>
            <consortium name="Ensembl"/>
        </authorList>
    </citation>
    <scope>IDENTIFICATION</scope>
</reference>
<dbReference type="Ensembl" id="ENSKMAT00000007449.1">
    <property type="protein sequence ID" value="ENSKMAP00000007332.1"/>
    <property type="gene ID" value="ENSKMAG00000005509.1"/>
</dbReference>
<dbReference type="Proteomes" id="UP000264800">
    <property type="component" value="Unplaced"/>
</dbReference>
<feature type="domain" description="Fibronectin type-III" evidence="1">
    <location>
        <begin position="118"/>
        <end position="204"/>
    </location>
</feature>
<dbReference type="SMART" id="SM00060">
    <property type="entry name" value="FN3"/>
    <property type="match status" value="3"/>
</dbReference>
<dbReference type="AlphaFoldDB" id="A0A3Q3F0T0"/>
<sequence>MHLKMILNSLSRVLTVPATSQITFSKAISSTSIKFEWSNVTGADSYILFVEETMTSTAKIYNQTYTTTSAQVNGLTPSTTYECYIYSSNSAGRGAKSNIRTILTLYDVEYLLVSVPCGPEDVRASVSCGTNELTVTWNMSASAENYTTTVSSGVGQTLHCNSTETQCTMAGLLCESSYTVTVSSITGTCSSLPSSEISVQTLPCPPTNVTTEHRCAPHPVPVLWTPSGNAKHYITVAESSTGHRAECTSNNTSCSLSGLQCGEIYTISVAGADDTCTGNTTLTNTKSLILNNDVPCAPENVTTNLLCGSSDLMVSWTSSPLPLNYSVIAKPLDGNTSLLTCHTNRVLITAPCPPSVQSSTLICSNSSALLSWTTMAHAKGYSAEATAADGTKVSCSSLTASCTLTDLLCSETYVATVKAQGNQCDSAPGSNTTPCSPALLSKAYTCGTNTAVVSWSKPAGSISFLSQVVGEGYQDSCHTANTTCVFKNLPCGLDFNVISDSLQTGKERDRFCLHMNPSFVCLSLMTWVGSIGAVGYNVTVTGQNGHNYHCETNSTSCQIPDLHCGEAYIATVTPYSQTCTGTQSTAYNFKDVFFLYNEVYLLQRGKKTD</sequence>
<dbReference type="InterPro" id="IPR013783">
    <property type="entry name" value="Ig-like_fold"/>
</dbReference>
<dbReference type="Gene3D" id="2.60.40.10">
    <property type="entry name" value="Immunoglobulins"/>
    <property type="match status" value="4"/>
</dbReference>
<evidence type="ECO:0000313" key="3">
    <source>
        <dbReference type="Proteomes" id="UP000264800"/>
    </source>
</evidence>
<proteinExistence type="predicted"/>
<keyword evidence="3" id="KW-1185">Reference proteome</keyword>
<dbReference type="InterPro" id="IPR003961">
    <property type="entry name" value="FN3_dom"/>
</dbReference>
<protein>
    <recommendedName>
        <fullName evidence="1">Fibronectin type-III domain-containing protein</fullName>
    </recommendedName>
</protein>
<dbReference type="PANTHER" id="PTHR47135:SF1">
    <property type="entry name" value="FIBRONECTIN TYPE III DOMAIN-CONTAINING PROTEIN 7"/>
    <property type="match status" value="1"/>
</dbReference>
<dbReference type="STRING" id="37003.ENSKMAP00000007332"/>
<dbReference type="PANTHER" id="PTHR47135">
    <property type="entry name" value="FIBRONECTIN TYPE III DOMAIN-CONTAINING PROTEIN 7"/>
    <property type="match status" value="1"/>
</dbReference>
<reference evidence="2" key="1">
    <citation type="submission" date="2025-08" db="UniProtKB">
        <authorList>
            <consortium name="Ensembl"/>
        </authorList>
    </citation>
    <scope>IDENTIFICATION</scope>
</reference>
<dbReference type="CDD" id="cd00063">
    <property type="entry name" value="FN3"/>
    <property type="match status" value="2"/>
</dbReference>
<dbReference type="SUPFAM" id="SSF49265">
    <property type="entry name" value="Fibronectin type III"/>
    <property type="match status" value="5"/>
</dbReference>
<feature type="domain" description="Fibronectin type-III" evidence="1">
    <location>
        <begin position="18"/>
        <end position="107"/>
    </location>
</feature>
<evidence type="ECO:0000259" key="1">
    <source>
        <dbReference type="PROSITE" id="PS50853"/>
    </source>
</evidence>
<organism evidence="2 3">
    <name type="scientific">Kryptolebias marmoratus</name>
    <name type="common">Mangrove killifish</name>
    <name type="synonym">Rivulus marmoratus</name>
    <dbReference type="NCBI Taxonomy" id="37003"/>
    <lineage>
        <taxon>Eukaryota</taxon>
        <taxon>Metazoa</taxon>
        <taxon>Chordata</taxon>
        <taxon>Craniata</taxon>
        <taxon>Vertebrata</taxon>
        <taxon>Euteleostomi</taxon>
        <taxon>Actinopterygii</taxon>
        <taxon>Neopterygii</taxon>
        <taxon>Teleostei</taxon>
        <taxon>Neoteleostei</taxon>
        <taxon>Acanthomorphata</taxon>
        <taxon>Ovalentaria</taxon>
        <taxon>Atherinomorphae</taxon>
        <taxon>Cyprinodontiformes</taxon>
        <taxon>Rivulidae</taxon>
        <taxon>Kryptolebias</taxon>
    </lineage>
</organism>
<dbReference type="OMA" id="TSIKFEW"/>
<evidence type="ECO:0000313" key="2">
    <source>
        <dbReference type="Ensembl" id="ENSKMAP00000007332.1"/>
    </source>
</evidence>
<dbReference type="PROSITE" id="PS50853">
    <property type="entry name" value="FN3"/>
    <property type="match status" value="3"/>
</dbReference>
<feature type="domain" description="Fibronectin type-III" evidence="1">
    <location>
        <begin position="350"/>
        <end position="439"/>
    </location>
</feature>